<dbReference type="InterPro" id="IPR003594">
    <property type="entry name" value="HATPase_dom"/>
</dbReference>
<comment type="caution">
    <text evidence="7">The sequence shown here is derived from an EMBL/GenBank/DDBJ whole genome shotgun (WGS) entry which is preliminary data.</text>
</comment>
<evidence type="ECO:0000259" key="6">
    <source>
        <dbReference type="SMART" id="SM00387"/>
    </source>
</evidence>
<dbReference type="InterPro" id="IPR036890">
    <property type="entry name" value="HATPase_C_sf"/>
</dbReference>
<dbReference type="Gene3D" id="1.20.120.790">
    <property type="entry name" value="Heat shock protein 90, C-terminal domain"/>
    <property type="match status" value="1"/>
</dbReference>
<dbReference type="SMART" id="SM00387">
    <property type="entry name" value="HATPase_c"/>
    <property type="match status" value="1"/>
</dbReference>
<sequence>MTLERHGFQAEVSRLLHIVAHSLYSDKSVYLRELISNASDACDKLRYLALTQPELLEGGGDLAVTLTTDKEKKTLTIADNGIGMNKDDLISHLGTIARSGSAKFAEELSNAKTQEQKVSLIGQFGVGFYSAFMVADKVEVISRKAGESQGWRWVSDGTGEFTVEAVDKPSRGTDIVLHLKKEEGEWLEAARLEHVIAKHSEHVALPIHLKDGAEERHVNQQAALWTKSKSEITDEQYRDFYRHIAHAWDEPWATIHFKAEGKIDYTALLFIPSQRPIDLFTPERKQSLKLYAKRIFITDQSDEILPGWLRFVKGLVDSEDLQLNISREMLQASPVIAKIRAALVKRILSDLNKRANDDDKAAYESFWDNFGPVLKEGLYEDVTQRDEILKLVRFRTTASDGWVSLTDYVARMKEGQKSIYYITGDSLDTVARSAQLEGFKAKGIEVLLLTDPIDEFWIPAVEKFGEAEFRSVTRSGSDLDTVKASEGEKEEEKKPVAENVDSLISFLKITLKDSVKDVRLSERLTDSACCLVADSGDMDMHLERLLRQHKRLEASLPRVLEINGRHPLVAAMTKQAAKDGDWHELAEAAWLLLDQAKIQDGEPPADPALFVKRLNTLLAKAI</sequence>
<dbReference type="HAMAP" id="MF_00505">
    <property type="entry name" value="HSP90"/>
    <property type="match status" value="1"/>
</dbReference>
<dbReference type="PIRSF" id="PIRSF002583">
    <property type="entry name" value="Hsp90"/>
    <property type="match status" value="1"/>
</dbReference>
<evidence type="ECO:0000313" key="8">
    <source>
        <dbReference type="Proteomes" id="UP001271769"/>
    </source>
</evidence>
<dbReference type="Pfam" id="PF00183">
    <property type="entry name" value="HSP90"/>
    <property type="match status" value="1"/>
</dbReference>
<comment type="subunit">
    <text evidence="5">Homodimer.</text>
</comment>
<dbReference type="Gene3D" id="3.30.230.80">
    <property type="match status" value="1"/>
</dbReference>
<dbReference type="PRINTS" id="PR00775">
    <property type="entry name" value="HEATSHOCK90"/>
</dbReference>
<comment type="caution">
    <text evidence="5">Lacks conserved residue(s) required for the propagation of feature annotation.</text>
</comment>
<proteinExistence type="inferred from homology"/>
<accession>A0ABU5DX31</accession>
<dbReference type="Proteomes" id="UP001271769">
    <property type="component" value="Unassembled WGS sequence"/>
</dbReference>
<comment type="similarity">
    <text evidence="1 5">Belongs to the heat shock protein 90 family.</text>
</comment>
<protein>
    <recommendedName>
        <fullName evidence="5">Chaperone protein HtpG</fullName>
    </recommendedName>
    <alternativeName>
        <fullName evidence="5">Heat shock protein HtpG</fullName>
    </alternativeName>
    <alternativeName>
        <fullName evidence="5">High temperature protein G</fullName>
    </alternativeName>
</protein>
<reference evidence="7 8" key="1">
    <citation type="journal article" date="2013" name="Antonie Van Leeuwenhoek">
        <title>Dongia rigui sp. nov., isolated from freshwater of a large wetland in Korea.</title>
        <authorList>
            <person name="Baik K.S."/>
            <person name="Hwang Y.M."/>
            <person name="Choi J.S."/>
            <person name="Kwon J."/>
            <person name="Seong C.N."/>
        </authorList>
    </citation>
    <scope>NUCLEOTIDE SEQUENCE [LARGE SCALE GENOMIC DNA]</scope>
    <source>
        <strain evidence="7 8">04SU4-P</strain>
    </source>
</reference>
<evidence type="ECO:0000256" key="2">
    <source>
        <dbReference type="ARBA" id="ARBA00022741"/>
    </source>
</evidence>
<dbReference type="InterPro" id="IPR037196">
    <property type="entry name" value="HSP90_C"/>
</dbReference>
<dbReference type="RefSeq" id="WP_320500208.1">
    <property type="nucleotide sequence ID" value="NZ_JAXCLX010000001.1"/>
</dbReference>
<dbReference type="InterPro" id="IPR020568">
    <property type="entry name" value="Ribosomal_Su5_D2-typ_SF"/>
</dbReference>
<evidence type="ECO:0000256" key="5">
    <source>
        <dbReference type="HAMAP-Rule" id="MF_00505"/>
    </source>
</evidence>
<keyword evidence="2 5" id="KW-0547">Nucleotide-binding</keyword>
<dbReference type="InterPro" id="IPR020575">
    <property type="entry name" value="Hsp90_N"/>
</dbReference>
<dbReference type="Gene3D" id="3.30.565.10">
    <property type="entry name" value="Histidine kinase-like ATPase, C-terminal domain"/>
    <property type="match status" value="1"/>
</dbReference>
<keyword evidence="8" id="KW-1185">Reference proteome</keyword>
<feature type="domain" description="Histidine kinase/HSP90-like ATPase" evidence="6">
    <location>
        <begin position="26"/>
        <end position="183"/>
    </location>
</feature>
<dbReference type="EMBL" id="JAXCLX010000001">
    <property type="protein sequence ID" value="MDY0871783.1"/>
    <property type="molecule type" value="Genomic_DNA"/>
</dbReference>
<gene>
    <name evidence="5 7" type="primary">htpG</name>
    <name evidence="7" type="ORF">SMD31_07610</name>
</gene>
<dbReference type="Pfam" id="PF13589">
    <property type="entry name" value="HATPase_c_3"/>
    <property type="match status" value="1"/>
</dbReference>
<dbReference type="Gene3D" id="3.40.50.11260">
    <property type="match status" value="1"/>
</dbReference>
<keyword evidence="4 5" id="KW-0143">Chaperone</keyword>
<keyword evidence="5" id="KW-0346">Stress response</keyword>
<dbReference type="NCBIfam" id="NF003555">
    <property type="entry name" value="PRK05218.1"/>
    <property type="match status" value="1"/>
</dbReference>
<keyword evidence="3 5" id="KW-0067">ATP-binding</keyword>
<evidence type="ECO:0000313" key="7">
    <source>
        <dbReference type="EMBL" id="MDY0871783.1"/>
    </source>
</evidence>
<feature type="region of interest" description="C" evidence="5">
    <location>
        <begin position="545"/>
        <end position="622"/>
    </location>
</feature>
<feature type="region of interest" description="A; substrate-binding" evidence="5">
    <location>
        <begin position="1"/>
        <end position="327"/>
    </location>
</feature>
<dbReference type="SUPFAM" id="SSF54211">
    <property type="entry name" value="Ribosomal protein S5 domain 2-like"/>
    <property type="match status" value="1"/>
</dbReference>
<name>A0ABU5DX31_9PROT</name>
<comment type="subcellular location">
    <subcellularLocation>
        <location evidence="5">Cytoplasm</location>
    </subcellularLocation>
</comment>
<dbReference type="SUPFAM" id="SSF55874">
    <property type="entry name" value="ATPase domain of HSP90 chaperone/DNA topoisomerase II/histidine kinase"/>
    <property type="match status" value="1"/>
</dbReference>
<organism evidence="7 8">
    <name type="scientific">Dongia rigui</name>
    <dbReference type="NCBI Taxonomy" id="940149"/>
    <lineage>
        <taxon>Bacteria</taxon>
        <taxon>Pseudomonadati</taxon>
        <taxon>Pseudomonadota</taxon>
        <taxon>Alphaproteobacteria</taxon>
        <taxon>Rhodospirillales</taxon>
        <taxon>Dongiaceae</taxon>
        <taxon>Dongia</taxon>
    </lineage>
</organism>
<evidence type="ECO:0000256" key="3">
    <source>
        <dbReference type="ARBA" id="ARBA00022840"/>
    </source>
</evidence>
<dbReference type="PANTHER" id="PTHR11528">
    <property type="entry name" value="HEAT SHOCK PROTEIN 90 FAMILY MEMBER"/>
    <property type="match status" value="1"/>
</dbReference>
<keyword evidence="5" id="KW-0963">Cytoplasm</keyword>
<evidence type="ECO:0000256" key="4">
    <source>
        <dbReference type="ARBA" id="ARBA00023186"/>
    </source>
</evidence>
<dbReference type="CDD" id="cd16927">
    <property type="entry name" value="HATPase_Hsp90-like"/>
    <property type="match status" value="1"/>
</dbReference>
<dbReference type="InterPro" id="IPR001404">
    <property type="entry name" value="Hsp90_fam"/>
</dbReference>
<dbReference type="SUPFAM" id="SSF110942">
    <property type="entry name" value="HSP90 C-terminal domain"/>
    <property type="match status" value="1"/>
</dbReference>
<comment type="function">
    <text evidence="5">Molecular chaperone. Has ATPase activity.</text>
</comment>
<evidence type="ECO:0000256" key="1">
    <source>
        <dbReference type="ARBA" id="ARBA00008239"/>
    </source>
</evidence>